<proteinExistence type="predicted"/>
<protein>
    <submittedName>
        <fullName evidence="1">Uncharacterized protein</fullName>
    </submittedName>
</protein>
<sequence length="22" mass="2577">MFFYGAENIEVHHSTFVSKDAF</sequence>
<dbReference type="EMBL" id="CBUK010000031">
    <property type="protein sequence ID" value="CDI57861.1"/>
    <property type="molecule type" value="Genomic_DNA"/>
</dbReference>
<keyword evidence="2" id="KW-1185">Reference proteome</keyword>
<comment type="caution">
    <text evidence="1">The sequence shown here is derived from an EMBL/GenBank/DDBJ whole genome shotgun (WGS) entry which is preliminary data.</text>
</comment>
<dbReference type="HOGENOM" id="CLU_3424779_0_0_9"/>
<name>U6F1N7_LACHE</name>
<dbReference type="AlphaFoldDB" id="U6F1N7"/>
<reference evidence="1" key="1">
    <citation type="submission" date="2013-09" db="EMBL/GenBank/DDBJ databases">
        <title>Draft Genome Sequence of five Lactobacillus helveticus strains CIRM-BIA 101T, 103, 104, 951 and 953 isolated from milk product.</title>
        <authorList>
            <person name="Valence F."/>
            <person name="Chuat V."/>
            <person name="Ma L."/>
            <person name="Creno S."/>
            <person name="Falentin H."/>
            <person name="Lortal S."/>
            <person name="Bizet C."/>
            <person name="Clermont D."/>
            <person name="Loux V."/>
            <person name="Bouchier C."/>
            <person name="Cousin S."/>
        </authorList>
    </citation>
    <scope>NUCLEOTIDE SEQUENCE [LARGE SCALE GENOMIC DNA]</scope>
    <source>
        <strain evidence="1">CIRM-BIA 951</strain>
    </source>
</reference>
<organism evidence="1 2">
    <name type="scientific">Lactobacillus helveticus CIRM-BIA 951</name>
    <dbReference type="NCBI Taxonomy" id="1226334"/>
    <lineage>
        <taxon>Bacteria</taxon>
        <taxon>Bacillati</taxon>
        <taxon>Bacillota</taxon>
        <taxon>Bacilli</taxon>
        <taxon>Lactobacillales</taxon>
        <taxon>Lactobacillaceae</taxon>
        <taxon>Lactobacillus</taxon>
    </lineage>
</organism>
<gene>
    <name evidence="1" type="ORF">LHCIRMBIA951_01272</name>
</gene>
<accession>U6F1N7</accession>
<evidence type="ECO:0000313" key="1">
    <source>
        <dbReference type="EMBL" id="CDI57861.1"/>
    </source>
</evidence>
<dbReference type="Proteomes" id="UP000017248">
    <property type="component" value="Unassembled WGS sequence"/>
</dbReference>
<evidence type="ECO:0000313" key="2">
    <source>
        <dbReference type="Proteomes" id="UP000017248"/>
    </source>
</evidence>